<protein>
    <submittedName>
        <fullName evidence="1">Uncharacterized protein</fullName>
    </submittedName>
</protein>
<organism evidence="1">
    <name type="scientific">Lygus hesperus</name>
    <name type="common">Western plant bug</name>
    <dbReference type="NCBI Taxonomy" id="30085"/>
    <lineage>
        <taxon>Eukaryota</taxon>
        <taxon>Metazoa</taxon>
        <taxon>Ecdysozoa</taxon>
        <taxon>Arthropoda</taxon>
        <taxon>Hexapoda</taxon>
        <taxon>Insecta</taxon>
        <taxon>Pterygota</taxon>
        <taxon>Neoptera</taxon>
        <taxon>Paraneoptera</taxon>
        <taxon>Hemiptera</taxon>
        <taxon>Heteroptera</taxon>
        <taxon>Panheteroptera</taxon>
        <taxon>Cimicomorpha</taxon>
        <taxon>Miridae</taxon>
        <taxon>Mirini</taxon>
        <taxon>Lygus</taxon>
    </lineage>
</organism>
<proteinExistence type="predicted"/>
<sequence length="106" mass="11983">MSLTHVVDERRLSVPQNHVREQERSNFSQRGTPSFVVYIEGHLSQTFVVLSYSVWQEGSYVIFDADRGVDLGQVVSCNTYSSCNFDTPHNQPNMSKDTLALLISSQ</sequence>
<name>A0A146M0I1_LYGHE</name>
<gene>
    <name evidence="1" type="ORF">g.92174</name>
</gene>
<evidence type="ECO:0000313" key="1">
    <source>
        <dbReference type="EMBL" id="JAQ12939.1"/>
    </source>
</evidence>
<reference evidence="1" key="1">
    <citation type="journal article" date="2016" name="Gigascience">
        <title>De novo construction of an expanded transcriptome assembly for the western tarnished plant bug, Lygus hesperus.</title>
        <authorList>
            <person name="Tassone E.E."/>
            <person name="Geib S.M."/>
            <person name="Hall B."/>
            <person name="Fabrick J.A."/>
            <person name="Brent C.S."/>
            <person name="Hull J.J."/>
        </authorList>
    </citation>
    <scope>NUCLEOTIDE SEQUENCE</scope>
</reference>
<dbReference type="AlphaFoldDB" id="A0A146M0I1"/>
<accession>A0A146M0I1</accession>
<dbReference type="EMBL" id="GDHC01005690">
    <property type="protein sequence ID" value="JAQ12939.1"/>
    <property type="molecule type" value="Transcribed_RNA"/>
</dbReference>